<evidence type="ECO:0000313" key="3">
    <source>
        <dbReference type="Proteomes" id="UP000199636"/>
    </source>
</evidence>
<feature type="domain" description="DUF6916" evidence="1">
    <location>
        <begin position="5"/>
        <end position="102"/>
    </location>
</feature>
<dbReference type="STRING" id="428992.SAMN05216272_106263"/>
<evidence type="ECO:0000313" key="2">
    <source>
        <dbReference type="EMBL" id="SDI18376.1"/>
    </source>
</evidence>
<keyword evidence="3" id="KW-1185">Reference proteome</keyword>
<dbReference type="OrthoDB" id="6166219at2"/>
<organism evidence="2 3">
    <name type="scientific">Pseudomonas panipatensis</name>
    <dbReference type="NCBI Taxonomy" id="428992"/>
    <lineage>
        <taxon>Bacteria</taxon>
        <taxon>Pseudomonadati</taxon>
        <taxon>Pseudomonadota</taxon>
        <taxon>Gammaproteobacteria</taxon>
        <taxon>Pseudomonadales</taxon>
        <taxon>Pseudomonadaceae</taxon>
        <taxon>Pseudomonas</taxon>
    </lineage>
</organism>
<reference evidence="3" key="1">
    <citation type="submission" date="2016-10" db="EMBL/GenBank/DDBJ databases">
        <authorList>
            <person name="Varghese N."/>
            <person name="Submissions S."/>
        </authorList>
    </citation>
    <scope>NUCLEOTIDE SEQUENCE [LARGE SCALE GENOMIC DNA]</scope>
    <source>
        <strain evidence="3">CCM 7469</strain>
    </source>
</reference>
<dbReference type="EMBL" id="FNDS01000006">
    <property type="protein sequence ID" value="SDI18376.1"/>
    <property type="molecule type" value="Genomic_DNA"/>
</dbReference>
<accession>A0A1G8IHH2</accession>
<proteinExistence type="predicted"/>
<dbReference type="RefSeq" id="WP_090263862.1">
    <property type="nucleotide sequence ID" value="NZ_FNDS01000006.1"/>
</dbReference>
<dbReference type="AlphaFoldDB" id="A0A1G8IHH2"/>
<gene>
    <name evidence="2" type="ORF">SAMN05216272_106263</name>
</gene>
<evidence type="ECO:0000259" key="1">
    <source>
        <dbReference type="Pfam" id="PF21880"/>
    </source>
</evidence>
<dbReference type="Proteomes" id="UP000199636">
    <property type="component" value="Unassembled WGS sequence"/>
</dbReference>
<sequence>MLHLLQSEDFRAAFEQPLRLALPDGSELAVLVDGVSEAPQSRMPDSPRMPFSVTLHSLQPTAFVDGLCQLHLPGVGALRDLYVSRNPPLGRDPQLGYFSIVFN</sequence>
<dbReference type="Pfam" id="PF21880">
    <property type="entry name" value="DUF6916"/>
    <property type="match status" value="1"/>
</dbReference>
<protein>
    <recommendedName>
        <fullName evidence="1">DUF6916 domain-containing protein</fullName>
    </recommendedName>
</protein>
<dbReference type="InterPro" id="IPR054209">
    <property type="entry name" value="DUF6916"/>
</dbReference>
<name>A0A1G8IHH2_9PSED</name>